<dbReference type="Pfam" id="PF00072">
    <property type="entry name" value="Response_reg"/>
    <property type="match status" value="1"/>
</dbReference>
<evidence type="ECO:0000313" key="10">
    <source>
        <dbReference type="Proteomes" id="UP001174677"/>
    </source>
</evidence>
<evidence type="ECO:0000256" key="7">
    <source>
        <dbReference type="SAM" id="MobiDB-lite"/>
    </source>
</evidence>
<protein>
    <recommendedName>
        <fullName evidence="8">Response regulatory domain-containing protein</fullName>
    </recommendedName>
</protein>
<dbReference type="Pfam" id="PF00249">
    <property type="entry name" value="Myb_DNA-binding"/>
    <property type="match status" value="1"/>
</dbReference>
<evidence type="ECO:0000313" key="9">
    <source>
        <dbReference type="EMBL" id="KAJ9171317.1"/>
    </source>
</evidence>
<feature type="compositionally biased region" description="Basic and acidic residues" evidence="7">
    <location>
        <begin position="195"/>
        <end position="209"/>
    </location>
</feature>
<accession>A0ABQ9LTH9</accession>
<dbReference type="EMBL" id="JARPOI010000009">
    <property type="protein sequence ID" value="KAJ9171317.1"/>
    <property type="molecule type" value="Genomic_DNA"/>
</dbReference>
<dbReference type="SUPFAM" id="SSF52172">
    <property type="entry name" value="CheY-like"/>
    <property type="match status" value="1"/>
</dbReference>
<keyword evidence="5" id="KW-0539">Nucleus</keyword>
<keyword evidence="2" id="KW-0902">Two-component regulatory system</keyword>
<proteinExistence type="predicted"/>
<dbReference type="NCBIfam" id="TIGR01557">
    <property type="entry name" value="myb_SHAQKYF"/>
    <property type="match status" value="1"/>
</dbReference>
<evidence type="ECO:0000256" key="1">
    <source>
        <dbReference type="ARBA" id="ARBA00004123"/>
    </source>
</evidence>
<organism evidence="9 10">
    <name type="scientific">Hevea brasiliensis</name>
    <name type="common">Para rubber tree</name>
    <name type="synonym">Siphonia brasiliensis</name>
    <dbReference type="NCBI Taxonomy" id="3981"/>
    <lineage>
        <taxon>Eukaryota</taxon>
        <taxon>Viridiplantae</taxon>
        <taxon>Streptophyta</taxon>
        <taxon>Embryophyta</taxon>
        <taxon>Tracheophyta</taxon>
        <taxon>Spermatophyta</taxon>
        <taxon>Magnoliopsida</taxon>
        <taxon>eudicotyledons</taxon>
        <taxon>Gunneridae</taxon>
        <taxon>Pentapetalae</taxon>
        <taxon>rosids</taxon>
        <taxon>fabids</taxon>
        <taxon>Malpighiales</taxon>
        <taxon>Euphorbiaceae</taxon>
        <taxon>Crotonoideae</taxon>
        <taxon>Micrandreae</taxon>
        <taxon>Hevea</taxon>
    </lineage>
</organism>
<dbReference type="Proteomes" id="UP001174677">
    <property type="component" value="Chromosome 9"/>
</dbReference>
<sequence>MFSRRSSCSRNVINEQVVSLHTCENTETVATCISILVVDCDSTCLAIVSRMLHTFGYKVMTATRATDALRILQERQNDLDLILTEVHLPDMERFELLETIGEISCLPIVVLSADNNENAILGCLFKGAVFYLLKPITMNDIKSLWQFSIMKKLEENAATEGSKSFQEESSENGKPSECLLFLDAWEQSAQKGKRKEQEDMDKDREEDSVKSTVRKKPMLIWTNELHDRFLEAIRILGIDRAHPRKILKHMNVPGLKKENISSHLQKYRLYLKREQDAIKKTMLRDYHLSSFNLQRETSQFLNPQLLKTSQPGFRSHVQNQKNLNGSMCLSSLGCANYPFHVSSNHCYISIPKCGKPVPQNDQIHLTDTSCSHVRIRINTNEELGSFGQMRNDNGEVFLELLNEGNSGFESTSDGIEFLVNPLEQHQQFLEPTLSTTTDMGARRR</sequence>
<keyword evidence="4" id="KW-0804">Transcription</keyword>
<dbReference type="PROSITE" id="PS50110">
    <property type="entry name" value="RESPONSE_REGULATORY"/>
    <property type="match status" value="1"/>
</dbReference>
<feature type="region of interest" description="Disordered" evidence="7">
    <location>
        <begin position="191"/>
        <end position="210"/>
    </location>
</feature>
<name>A0ABQ9LTH9_HEVBR</name>
<gene>
    <name evidence="9" type="ORF">P3X46_014704</name>
</gene>
<dbReference type="InterPro" id="IPR045279">
    <property type="entry name" value="ARR-like"/>
</dbReference>
<dbReference type="InterPro" id="IPR001005">
    <property type="entry name" value="SANT/Myb"/>
</dbReference>
<dbReference type="PANTHER" id="PTHR43874">
    <property type="entry name" value="TWO-COMPONENT RESPONSE REGULATOR"/>
    <property type="match status" value="1"/>
</dbReference>
<dbReference type="Gene3D" id="1.10.10.60">
    <property type="entry name" value="Homeodomain-like"/>
    <property type="match status" value="1"/>
</dbReference>
<evidence type="ECO:0000256" key="4">
    <source>
        <dbReference type="ARBA" id="ARBA00023163"/>
    </source>
</evidence>
<comment type="subcellular location">
    <subcellularLocation>
        <location evidence="1">Nucleus</location>
    </subcellularLocation>
</comment>
<dbReference type="InterPro" id="IPR011006">
    <property type="entry name" value="CheY-like_superfamily"/>
</dbReference>
<evidence type="ECO:0000256" key="6">
    <source>
        <dbReference type="PROSITE-ProRule" id="PRU00169"/>
    </source>
</evidence>
<dbReference type="SMART" id="SM00448">
    <property type="entry name" value="REC"/>
    <property type="match status" value="1"/>
</dbReference>
<reference evidence="9" key="1">
    <citation type="journal article" date="2023" name="Plant Biotechnol. J.">
        <title>Chromosome-level wild Hevea brasiliensis genome provides new tools for genomic-assisted breeding and valuable loci to elevate rubber yield.</title>
        <authorList>
            <person name="Cheng H."/>
            <person name="Song X."/>
            <person name="Hu Y."/>
            <person name="Wu T."/>
            <person name="Yang Q."/>
            <person name="An Z."/>
            <person name="Feng S."/>
            <person name="Deng Z."/>
            <person name="Wu W."/>
            <person name="Zeng X."/>
            <person name="Tu M."/>
            <person name="Wang X."/>
            <person name="Huang H."/>
        </authorList>
    </citation>
    <scope>NUCLEOTIDE SEQUENCE</scope>
    <source>
        <strain evidence="9">MT/VB/25A 57/8</strain>
    </source>
</reference>
<evidence type="ECO:0000256" key="5">
    <source>
        <dbReference type="ARBA" id="ARBA00023242"/>
    </source>
</evidence>
<dbReference type="SUPFAM" id="SSF46689">
    <property type="entry name" value="Homeodomain-like"/>
    <property type="match status" value="1"/>
</dbReference>
<evidence type="ECO:0000259" key="8">
    <source>
        <dbReference type="PROSITE" id="PS50110"/>
    </source>
</evidence>
<dbReference type="Gene3D" id="3.40.50.2300">
    <property type="match status" value="1"/>
</dbReference>
<dbReference type="PANTHER" id="PTHR43874:SF58">
    <property type="entry name" value="TWO-COMPONENT RESPONSE REGULATOR-LIKE APRR8-RELATED"/>
    <property type="match status" value="1"/>
</dbReference>
<keyword evidence="10" id="KW-1185">Reference proteome</keyword>
<comment type="caution">
    <text evidence="9">The sequence shown here is derived from an EMBL/GenBank/DDBJ whole genome shotgun (WGS) entry which is preliminary data.</text>
</comment>
<dbReference type="InterPro" id="IPR006447">
    <property type="entry name" value="Myb_dom_plants"/>
</dbReference>
<dbReference type="InterPro" id="IPR009057">
    <property type="entry name" value="Homeodomain-like_sf"/>
</dbReference>
<evidence type="ECO:0000256" key="3">
    <source>
        <dbReference type="ARBA" id="ARBA00023015"/>
    </source>
</evidence>
<feature type="domain" description="Response regulatory" evidence="8">
    <location>
        <begin position="34"/>
        <end position="149"/>
    </location>
</feature>
<keyword evidence="3" id="KW-0805">Transcription regulation</keyword>
<evidence type="ECO:0000256" key="2">
    <source>
        <dbReference type="ARBA" id="ARBA00023012"/>
    </source>
</evidence>
<dbReference type="CDD" id="cd17584">
    <property type="entry name" value="REC_typeB_ARR-like"/>
    <property type="match status" value="1"/>
</dbReference>
<dbReference type="InterPro" id="IPR001789">
    <property type="entry name" value="Sig_transdc_resp-reg_receiver"/>
</dbReference>
<comment type="caution">
    <text evidence="6">Lacks conserved residue(s) required for the propagation of feature annotation.</text>
</comment>